<dbReference type="Pfam" id="PF25478">
    <property type="entry name" value="EGF_Mua-3"/>
    <property type="match status" value="1"/>
</dbReference>
<dbReference type="FunFam" id="2.10.25.10:FF:000038">
    <property type="entry name" value="Fibrillin 2"/>
    <property type="match status" value="1"/>
</dbReference>
<comment type="caution">
    <text evidence="6">Lacks conserved residue(s) required for the propagation of feature annotation.</text>
</comment>
<dbReference type="PROSITE" id="PS00010">
    <property type="entry name" value="ASX_HYDROXYL"/>
    <property type="match status" value="12"/>
</dbReference>
<keyword evidence="8" id="KW-0812">Transmembrane</keyword>
<proteinExistence type="predicted"/>
<dbReference type="Pfam" id="PF12661">
    <property type="entry name" value="hEGF"/>
    <property type="match status" value="2"/>
</dbReference>
<dbReference type="InterPro" id="IPR000152">
    <property type="entry name" value="EGF-type_Asp/Asn_hydroxyl_site"/>
</dbReference>
<dbReference type="Gene3D" id="3.40.50.410">
    <property type="entry name" value="von Willebrand factor, type A domain"/>
    <property type="match status" value="1"/>
</dbReference>
<dbReference type="Proteomes" id="UP001152747">
    <property type="component" value="Unassembled WGS sequence"/>
</dbReference>
<feature type="domain" description="EGF-like" evidence="11">
    <location>
        <begin position="1823"/>
        <end position="1859"/>
    </location>
</feature>
<feature type="compositionally biased region" description="Low complexity" evidence="7">
    <location>
        <begin position="1987"/>
        <end position="1998"/>
    </location>
</feature>
<dbReference type="InterPro" id="IPR018097">
    <property type="entry name" value="EGF_Ca-bd_CS"/>
</dbReference>
<feature type="domain" description="EGF-like" evidence="11">
    <location>
        <begin position="871"/>
        <end position="909"/>
    </location>
</feature>
<dbReference type="Pfam" id="PF07645">
    <property type="entry name" value="EGF_CA"/>
    <property type="match status" value="7"/>
</dbReference>
<feature type="domain" description="EGF-like" evidence="11">
    <location>
        <begin position="125"/>
        <end position="166"/>
    </location>
</feature>
<dbReference type="SMART" id="SM00179">
    <property type="entry name" value="EGF_CA"/>
    <property type="match status" value="19"/>
</dbReference>
<feature type="chain" id="PRO_5040500341" evidence="9">
    <location>
        <begin position="20"/>
        <end position="2114"/>
    </location>
</feature>
<dbReference type="PROSITE" id="PS50026">
    <property type="entry name" value="EGF_3"/>
    <property type="match status" value="16"/>
</dbReference>
<feature type="domain" description="SEA" evidence="10">
    <location>
        <begin position="1500"/>
        <end position="1626"/>
    </location>
</feature>
<dbReference type="Pfam" id="PF00008">
    <property type="entry name" value="EGF"/>
    <property type="match status" value="3"/>
</dbReference>
<keyword evidence="2 9" id="KW-0732">Signal</keyword>
<dbReference type="PROSITE" id="PS01187">
    <property type="entry name" value="EGF_CA"/>
    <property type="match status" value="1"/>
</dbReference>
<dbReference type="InterPro" id="IPR000082">
    <property type="entry name" value="SEA_dom"/>
</dbReference>
<keyword evidence="1 6" id="KW-0245">EGF-like domain</keyword>
<keyword evidence="8" id="KW-0472">Membrane</keyword>
<dbReference type="Gene3D" id="2.10.25.10">
    <property type="entry name" value="Laminin"/>
    <property type="match status" value="16"/>
</dbReference>
<dbReference type="InterPro" id="IPR001881">
    <property type="entry name" value="EGF-like_Ca-bd_dom"/>
</dbReference>
<comment type="caution">
    <text evidence="13">The sequence shown here is derived from an EMBL/GenBank/DDBJ whole genome shotgun (WGS) entry which is preliminary data.</text>
</comment>
<feature type="transmembrane region" description="Helical" evidence="8">
    <location>
        <begin position="1867"/>
        <end position="1890"/>
    </location>
</feature>
<gene>
    <name evidence="13" type="ORF">CAMP_LOCUS7700</name>
</gene>
<dbReference type="PROSITE" id="PS50024">
    <property type="entry name" value="SEA"/>
    <property type="match status" value="2"/>
</dbReference>
<dbReference type="OrthoDB" id="6022609at2759"/>
<feature type="domain" description="EGF-like" evidence="11">
    <location>
        <begin position="281"/>
        <end position="318"/>
    </location>
</feature>
<feature type="region of interest" description="Disordered" evidence="7">
    <location>
        <begin position="2053"/>
        <end position="2098"/>
    </location>
</feature>
<dbReference type="InterPro" id="IPR036465">
    <property type="entry name" value="vWFA_dom_sf"/>
</dbReference>
<dbReference type="PROSITE" id="PS50234">
    <property type="entry name" value="VWFA"/>
    <property type="match status" value="1"/>
</dbReference>
<dbReference type="Pfam" id="PF23427">
    <property type="entry name" value="EGF_4"/>
    <property type="match status" value="1"/>
</dbReference>
<feature type="domain" description="EGF-like" evidence="11">
    <location>
        <begin position="74"/>
        <end position="113"/>
    </location>
</feature>
<evidence type="ECO:0000256" key="6">
    <source>
        <dbReference type="PROSITE-ProRule" id="PRU00076"/>
    </source>
</evidence>
<feature type="domain" description="SEA" evidence="10">
    <location>
        <begin position="1323"/>
        <end position="1447"/>
    </location>
</feature>
<sequence length="2114" mass="231587">MVERWTPILVLLLPILVTAANYQQRHTYSSLQCRVNDPLSCNQEKSEVCVFVNGQYRCECPVGVSRLPDGRCLMVNECARPSLNACHKDAACIDLAEGYTCRCNTGFADVSPDKVNKPGRMCQKTANECGQKSTYGVDCDENAACVDTPEGFQCVCQPGFVDVSTSIAKLPGRKCVESVNECTNGQADCSKDADCFDRADGYECKCRPGFVDASPNNDKYPGRVCNKPKSPEYYGQQSRQPQCSDASPCGPNEECRFNPAGEKVCQCRRGSVQQSNGVCKVFSQCEQNNECDKNAFCSNTYDGAKCQCKAGYLDVSPDVVKLPGRKCQQVVNECADGSHDCSHNADCQDTPTGYLCSCKKGCIDVSSRYDLLPGRKCSVAANQCSDKSLNSCDENADCVQLPDGYTCKCFAGYVDVSSNANLPSGRVCTLSTACPAQPTDLVFLIDGSGSIGSYVFQTEVLRFLKEFTELFDISPQKTRVSVVQYSDQIRHEFGLDNYNDRKSLQNAITNIEYLTGLTRTGAAIEHVANEAFSERRGARPVGQVSRVAIVITDGRSQDNVTRPANIARSQDIQIFAVGVTNHVLDTELEEISGAKDRTFHVSGFEDLNTRLRSAIQRVACPHQSNEDTFNKGPCDPNNHNGCDRSLNQVCTLVNGKPVCGCPPGFDIHPVTKVCGGDVCNPEIATSCPDPEICEKTPFGNWRCTCPADLGWRDRLTGVCKIGEKPTTSDSTDECHPNDIHSCPPNSKCEKGAGGEFICKCDDGFVRNGQSNKCEAPGTCDPRIPDSCDARKKEKCLPNLLGGFSCQCDRFHKRHPVTDICLIDECSAGTHDCDQNAKCTDTDESYLCNCNVGFLDKSPEQHKKPGRVCSKQRNECLDGTHNCSMNADCIDHPDGFLCRCREDFVDISPNPHAFGGVDCRALVNECLLPGATTCSENAICIDTRDSYKCQCKEGFVDHDELRNPGRTCKKLNQICESGKHDCDKNARCVEKGANDYECVCNSGFIDKSPLPSRTGRKCVEPICSDETKHTCHSAAICEENDEVEDKYTCKCRDGYIDIGDKKDGRNCKELVNECLDASLNSCDAAATCIDLDDGYTCKCPLGSKDESADLEKLPGRNCKGLVNECNIPHLNNCSHFATCHDLEEGYECKCKPEYHDQKPEQPGTVCKFIINECLAENLNDCSVNAECIDKIDDYECKCKSPHQDMLLSSPGRVCRFNECSDPKYNDCHKDANCIDTDDSYTCQCKEGYFDEIADINRPGRTCIEVGLIIEQPNQHEPETTPDPNLVKCGNDKCRLDLGEVCVGGSKCECRPGESRDSDDEKCVPVTTIPLVVKVEEIDGEPIHYTTDYSKPESRHHVEISDAVNKAVRKIIPRTDVAPRFVTTDVKYVTNPKVVDSDWDKGVLVNSTIKLAGKEEIDKCKLYKQITDIVKEMGGRVDRVTLGDSDKLDPCGTQDDDNNKKNGIRCGDTFCSPDLGEECIAGKICGCPKGMKRKDSSSPCRNVESWNLPLYVIRDGHEKITYSPNLANPLDDNYKSLVSRFEKGVGESYDKTPLKSGFVTAEVNEIEKPETRKKIWGDNGILYNFTTHFVRGTVGEPSTVFTDLIEYITKKNDFEVGTSKLYISPDQLNPFSSCYKSDCHPDAICKEDGKGYTCSCPDGFRDLNPIKPGRNCLSYRGVNECEKPELNECSPHARCIDMDYLYKCECIKPYVNSAEKDALPGSVCSIDYCSDVNFCPLNSTCVNVDEQAKCDCKAGFVDIRKSDHLSDAGLGDAICLRSSDVDECALGLHNCSAAALCIDKKIGYDCKCQDGYEDGNPSLPGRICAASLCGLCNGHGDCIHDSHSSNVTCACLDGYTGEFCETAPSNAGLILMTILALLFLLLTLLCCLYMCARCRCFGARGKHSSGLGSEILEPTYIPRPTYIKGNTADYGQIVHPGNLDGYLDGLSMSSDGSSIEEIERRVTTDVTTREVRTTTVRDESGNIVSQTISHSNGASGAAGGAAASSYAAGETETEQYGMISSDHYKTSASEAMDAAMSASASQSRGAYNQSYQNRSYEHGYDSDSSADTDAGHATYDRTTRSNTAHDFEPGTDPRTGVERTKREFVTTTKAEEVNYF</sequence>
<dbReference type="InterPro" id="IPR000742">
    <property type="entry name" value="EGF"/>
</dbReference>
<dbReference type="SMART" id="SM00181">
    <property type="entry name" value="EGF"/>
    <property type="match status" value="27"/>
</dbReference>
<dbReference type="PANTHER" id="PTHR24050">
    <property type="entry name" value="PA14 DOMAIN-CONTAINING PROTEIN"/>
    <property type="match status" value="1"/>
</dbReference>
<evidence type="ECO:0000256" key="5">
    <source>
        <dbReference type="ARBA" id="ARBA00023180"/>
    </source>
</evidence>
<dbReference type="InterPro" id="IPR002035">
    <property type="entry name" value="VWF_A"/>
</dbReference>
<feature type="domain" description="EGF-like" evidence="11">
    <location>
        <begin position="921"/>
        <end position="960"/>
    </location>
</feature>
<name>A0A9P1IIE8_9PELO</name>
<accession>A0A9P1IIE8</accession>
<evidence type="ECO:0000313" key="13">
    <source>
        <dbReference type="EMBL" id="CAI5445063.1"/>
    </source>
</evidence>
<organism evidence="13 14">
    <name type="scientific">Caenorhabditis angaria</name>
    <dbReference type="NCBI Taxonomy" id="860376"/>
    <lineage>
        <taxon>Eukaryota</taxon>
        <taxon>Metazoa</taxon>
        <taxon>Ecdysozoa</taxon>
        <taxon>Nematoda</taxon>
        <taxon>Chromadorea</taxon>
        <taxon>Rhabditida</taxon>
        <taxon>Rhabditina</taxon>
        <taxon>Rhabditomorpha</taxon>
        <taxon>Rhabditoidea</taxon>
        <taxon>Rhabditidae</taxon>
        <taxon>Peloderinae</taxon>
        <taxon>Caenorhabditis</taxon>
    </lineage>
</organism>
<feature type="domain" description="EGF-like" evidence="11">
    <location>
        <begin position="821"/>
        <end position="859"/>
    </location>
</feature>
<dbReference type="InterPro" id="IPR013032">
    <property type="entry name" value="EGF-like_CS"/>
</dbReference>
<feature type="compositionally biased region" description="Basic and acidic residues" evidence="7">
    <location>
        <begin position="2072"/>
        <end position="2086"/>
    </location>
</feature>
<keyword evidence="3" id="KW-0677">Repeat</keyword>
<dbReference type="Pfam" id="PF00092">
    <property type="entry name" value="VWA"/>
    <property type="match status" value="1"/>
</dbReference>
<dbReference type="SMART" id="SM00200">
    <property type="entry name" value="SEA"/>
    <property type="match status" value="2"/>
</dbReference>
<dbReference type="InterPro" id="IPR009030">
    <property type="entry name" value="Growth_fac_rcpt_cys_sf"/>
</dbReference>
<dbReference type="SUPFAM" id="SSF53300">
    <property type="entry name" value="vWA-like"/>
    <property type="match status" value="1"/>
</dbReference>
<evidence type="ECO:0000256" key="3">
    <source>
        <dbReference type="ARBA" id="ARBA00022737"/>
    </source>
</evidence>
<dbReference type="Pfam" id="PF25314">
    <property type="entry name" value="TNFR_nem"/>
    <property type="match status" value="2"/>
</dbReference>
<dbReference type="PROSITE" id="PS00022">
    <property type="entry name" value="EGF_1"/>
    <property type="match status" value="1"/>
</dbReference>
<dbReference type="InterPro" id="IPR057353">
    <property type="entry name" value="TNFR_nem"/>
</dbReference>
<dbReference type="EMBL" id="CANHGI010000003">
    <property type="protein sequence ID" value="CAI5445063.1"/>
    <property type="molecule type" value="Genomic_DNA"/>
</dbReference>
<dbReference type="FunFam" id="3.40.50.410:FF:000047">
    <property type="entry name" value="von Willebrand factor A domain containing 2"/>
    <property type="match status" value="1"/>
</dbReference>
<feature type="disulfide bond" evidence="6">
    <location>
        <begin position="1849"/>
        <end position="1858"/>
    </location>
</feature>
<evidence type="ECO:0000256" key="1">
    <source>
        <dbReference type="ARBA" id="ARBA00022536"/>
    </source>
</evidence>
<evidence type="ECO:0000256" key="7">
    <source>
        <dbReference type="SAM" id="MobiDB-lite"/>
    </source>
</evidence>
<feature type="domain" description="EGF-like" evidence="11">
    <location>
        <begin position="1628"/>
        <end position="1664"/>
    </location>
</feature>
<feature type="domain" description="EGF-like" evidence="11">
    <location>
        <begin position="1778"/>
        <end position="1816"/>
    </location>
</feature>
<dbReference type="InterPro" id="IPR049883">
    <property type="entry name" value="NOTCH1_EGF-like"/>
</dbReference>
<reference evidence="13" key="1">
    <citation type="submission" date="2022-11" db="EMBL/GenBank/DDBJ databases">
        <authorList>
            <person name="Kikuchi T."/>
        </authorList>
    </citation>
    <scope>NUCLEOTIDE SEQUENCE</scope>
    <source>
        <strain evidence="13">PS1010</strain>
    </source>
</reference>
<evidence type="ECO:0000259" key="11">
    <source>
        <dbReference type="PROSITE" id="PS50026"/>
    </source>
</evidence>
<evidence type="ECO:0000259" key="10">
    <source>
        <dbReference type="PROSITE" id="PS50024"/>
    </source>
</evidence>
<dbReference type="SUPFAM" id="SSF57184">
    <property type="entry name" value="Growth factor receptor domain"/>
    <property type="match status" value="1"/>
</dbReference>
<dbReference type="FunFam" id="2.10.25.10:FF:000291">
    <property type="entry name" value="Transmembrane matrix receptor MUP-4"/>
    <property type="match status" value="2"/>
</dbReference>
<keyword evidence="5" id="KW-0325">Glycoprotein</keyword>
<dbReference type="SUPFAM" id="SSF57196">
    <property type="entry name" value="EGF/Laminin"/>
    <property type="match status" value="4"/>
</dbReference>
<evidence type="ECO:0000259" key="12">
    <source>
        <dbReference type="PROSITE" id="PS50234"/>
    </source>
</evidence>
<dbReference type="CDD" id="cd00054">
    <property type="entry name" value="EGF_CA"/>
    <property type="match status" value="3"/>
</dbReference>
<evidence type="ECO:0000256" key="8">
    <source>
        <dbReference type="SAM" id="Phobius"/>
    </source>
</evidence>
<dbReference type="InterPro" id="IPR056590">
    <property type="entry name" value="Mua-3/Mup-4_EGF"/>
</dbReference>
<feature type="signal peptide" evidence="9">
    <location>
        <begin position="1"/>
        <end position="19"/>
    </location>
</feature>
<feature type="domain" description="EGF-like" evidence="11">
    <location>
        <begin position="970"/>
        <end position="1009"/>
    </location>
</feature>
<feature type="domain" description="EGF-like" evidence="11">
    <location>
        <begin position="178"/>
        <end position="216"/>
    </location>
</feature>
<dbReference type="InterPro" id="IPR052235">
    <property type="entry name" value="Nephronectin_domain"/>
</dbReference>
<dbReference type="PANTHER" id="PTHR24050:SF28">
    <property type="entry name" value="UROMODULIN-LIKE"/>
    <property type="match status" value="1"/>
</dbReference>
<keyword evidence="14" id="KW-1185">Reference proteome</keyword>
<feature type="domain" description="EGF-like" evidence="11">
    <location>
        <begin position="1120"/>
        <end position="1159"/>
    </location>
</feature>
<evidence type="ECO:0000256" key="2">
    <source>
        <dbReference type="ARBA" id="ARBA00022729"/>
    </source>
</evidence>
<protein>
    <submittedName>
        <fullName evidence="13">Uncharacterized protein</fullName>
    </submittedName>
</protein>
<keyword evidence="8" id="KW-1133">Transmembrane helix</keyword>
<dbReference type="GO" id="GO:0005509">
    <property type="term" value="F:calcium ion binding"/>
    <property type="evidence" value="ECO:0007669"/>
    <property type="project" value="InterPro"/>
</dbReference>
<dbReference type="PROSITE" id="PS01186">
    <property type="entry name" value="EGF_2"/>
    <property type="match status" value="2"/>
</dbReference>
<feature type="domain" description="EGF-like" evidence="11">
    <location>
        <begin position="1723"/>
        <end position="1760"/>
    </location>
</feature>
<feature type="domain" description="EGF-like" evidence="11">
    <location>
        <begin position="1069"/>
        <end position="1108"/>
    </location>
</feature>
<evidence type="ECO:0000256" key="4">
    <source>
        <dbReference type="ARBA" id="ARBA00023157"/>
    </source>
</evidence>
<evidence type="ECO:0000313" key="14">
    <source>
        <dbReference type="Proteomes" id="UP001152747"/>
    </source>
</evidence>
<feature type="domain" description="EGF-like" evidence="11">
    <location>
        <begin position="1214"/>
        <end position="1253"/>
    </location>
</feature>
<feature type="domain" description="EGF-like" evidence="11">
    <location>
        <begin position="380"/>
        <end position="419"/>
    </location>
</feature>
<evidence type="ECO:0000256" key="9">
    <source>
        <dbReference type="SAM" id="SignalP"/>
    </source>
</evidence>
<feature type="domain" description="VWFA" evidence="12">
    <location>
        <begin position="440"/>
        <end position="615"/>
    </location>
</feature>
<dbReference type="SMART" id="SM00327">
    <property type="entry name" value="VWA"/>
    <property type="match status" value="1"/>
</dbReference>
<dbReference type="PRINTS" id="PR00453">
    <property type="entry name" value="VWFADOMAIN"/>
</dbReference>
<feature type="region of interest" description="Disordered" evidence="7">
    <location>
        <begin position="1974"/>
        <end position="1998"/>
    </location>
</feature>
<keyword evidence="4 6" id="KW-1015">Disulfide bond</keyword>
<feature type="disulfide bond" evidence="6">
    <location>
        <begin position="1830"/>
        <end position="1847"/>
    </location>
</feature>